<dbReference type="Proteomes" id="UP000887013">
    <property type="component" value="Unassembled WGS sequence"/>
</dbReference>
<organism evidence="3 4">
    <name type="scientific">Nephila pilipes</name>
    <name type="common">Giant wood spider</name>
    <name type="synonym">Nephila maculata</name>
    <dbReference type="NCBI Taxonomy" id="299642"/>
    <lineage>
        <taxon>Eukaryota</taxon>
        <taxon>Metazoa</taxon>
        <taxon>Ecdysozoa</taxon>
        <taxon>Arthropoda</taxon>
        <taxon>Chelicerata</taxon>
        <taxon>Arachnida</taxon>
        <taxon>Araneae</taxon>
        <taxon>Araneomorphae</taxon>
        <taxon>Entelegynae</taxon>
        <taxon>Araneoidea</taxon>
        <taxon>Nephilidae</taxon>
        <taxon>Nephila</taxon>
    </lineage>
</organism>
<evidence type="ECO:0000256" key="1">
    <source>
        <dbReference type="SAM" id="MobiDB-lite"/>
    </source>
</evidence>
<name>A0A8X6UPY8_NEPPI</name>
<evidence type="ECO:0000313" key="3">
    <source>
        <dbReference type="EMBL" id="GFU38087.1"/>
    </source>
</evidence>
<comment type="caution">
    <text evidence="3">The sequence shown here is derived from an EMBL/GenBank/DDBJ whole genome shotgun (WGS) entry which is preliminary data.</text>
</comment>
<evidence type="ECO:0000313" key="4">
    <source>
        <dbReference type="Proteomes" id="UP000887013"/>
    </source>
</evidence>
<sequence>MKNFRREVIRGLLLMSSKKTPKRRSLSSKSIPVKKRKPHVPVDESTENVKHILVKIKGGLHGRCSLCSTRKDVHRSRWLCQTCNVPLCLQTVDPTCFEKFHSK</sequence>
<evidence type="ECO:0000259" key="2">
    <source>
        <dbReference type="Pfam" id="PF13842"/>
    </source>
</evidence>
<dbReference type="AlphaFoldDB" id="A0A8X6UPY8"/>
<keyword evidence="4" id="KW-1185">Reference proteome</keyword>
<reference evidence="3" key="1">
    <citation type="submission" date="2020-08" db="EMBL/GenBank/DDBJ databases">
        <title>Multicomponent nature underlies the extraordinary mechanical properties of spider dragline silk.</title>
        <authorList>
            <person name="Kono N."/>
            <person name="Nakamura H."/>
            <person name="Mori M."/>
            <person name="Yoshida Y."/>
            <person name="Ohtoshi R."/>
            <person name="Malay A.D."/>
            <person name="Moran D.A.P."/>
            <person name="Tomita M."/>
            <person name="Numata K."/>
            <person name="Arakawa K."/>
        </authorList>
    </citation>
    <scope>NUCLEOTIDE SEQUENCE</scope>
</reference>
<proteinExistence type="predicted"/>
<feature type="region of interest" description="Disordered" evidence="1">
    <location>
        <begin position="18"/>
        <end position="44"/>
    </location>
</feature>
<feature type="compositionally biased region" description="Basic residues" evidence="1">
    <location>
        <begin position="19"/>
        <end position="39"/>
    </location>
</feature>
<accession>A0A8X6UPY8</accession>
<dbReference type="OrthoDB" id="6432114at2759"/>
<feature type="domain" description="PiggyBac transposable element-derived protein 4 C-terminal zinc-finger" evidence="2">
    <location>
        <begin position="48"/>
        <end position="101"/>
    </location>
</feature>
<dbReference type="EMBL" id="BMAW01035056">
    <property type="protein sequence ID" value="GFU38087.1"/>
    <property type="molecule type" value="Genomic_DNA"/>
</dbReference>
<protein>
    <submittedName>
        <fullName evidence="3">PiggyBac transposable element-derived protein 4</fullName>
    </submittedName>
</protein>
<gene>
    <name evidence="3" type="primary">PGBD4_301</name>
    <name evidence="3" type="ORF">NPIL_70841</name>
</gene>
<dbReference type="InterPro" id="IPR032718">
    <property type="entry name" value="PGBD4_Znf_C"/>
</dbReference>
<dbReference type="Pfam" id="PF13842">
    <property type="entry name" value="zf-Tnp_2"/>
    <property type="match status" value="1"/>
</dbReference>